<dbReference type="NCBIfam" id="TIGR02044">
    <property type="entry name" value="CueR"/>
    <property type="match status" value="1"/>
</dbReference>
<dbReference type="EMBL" id="CP117417">
    <property type="protein sequence ID" value="WCT77454.1"/>
    <property type="molecule type" value="Genomic_DNA"/>
</dbReference>
<evidence type="ECO:0000256" key="5">
    <source>
        <dbReference type="ARBA" id="ARBA00023163"/>
    </source>
</evidence>
<dbReference type="InterPro" id="IPR000551">
    <property type="entry name" value="MerR-type_HTH_dom"/>
</dbReference>
<evidence type="ECO:0000256" key="1">
    <source>
        <dbReference type="ARBA" id="ARBA00004496"/>
    </source>
</evidence>
<evidence type="ECO:0000256" key="4">
    <source>
        <dbReference type="ARBA" id="ARBA00023125"/>
    </source>
</evidence>
<dbReference type="Gene3D" id="1.10.1660.10">
    <property type="match status" value="1"/>
</dbReference>
<dbReference type="PROSITE" id="PS00552">
    <property type="entry name" value="HTH_MERR_1"/>
    <property type="match status" value="1"/>
</dbReference>
<evidence type="ECO:0000256" key="3">
    <source>
        <dbReference type="ARBA" id="ARBA00023015"/>
    </source>
</evidence>
<keyword evidence="3" id="KW-0805">Transcription regulation</keyword>
<name>A0ABY7U066_9SPHN</name>
<dbReference type="RefSeq" id="WP_273617826.1">
    <property type="nucleotide sequence ID" value="NZ_CP117417.1"/>
</dbReference>
<proteinExistence type="predicted"/>
<keyword evidence="2" id="KW-0963">Cytoplasm</keyword>
<protein>
    <submittedName>
        <fullName evidence="8">Cu(I)-responsive transcriptional regulator</fullName>
    </submittedName>
</protein>
<feature type="compositionally biased region" description="Low complexity" evidence="6">
    <location>
        <begin position="151"/>
        <end position="164"/>
    </location>
</feature>
<dbReference type="Proteomes" id="UP001218231">
    <property type="component" value="Chromosome"/>
</dbReference>
<dbReference type="InterPro" id="IPR009061">
    <property type="entry name" value="DNA-bd_dom_put_sf"/>
</dbReference>
<gene>
    <name evidence="8" type="primary">cueR</name>
    <name evidence="8" type="ORF">PQ457_00210</name>
</gene>
<evidence type="ECO:0000313" key="9">
    <source>
        <dbReference type="Proteomes" id="UP001218231"/>
    </source>
</evidence>
<evidence type="ECO:0000256" key="6">
    <source>
        <dbReference type="SAM" id="MobiDB-lite"/>
    </source>
</evidence>
<dbReference type="SUPFAM" id="SSF46955">
    <property type="entry name" value="Putative DNA-binding domain"/>
    <property type="match status" value="1"/>
</dbReference>
<accession>A0ABY7U066</accession>
<dbReference type="PROSITE" id="PS50937">
    <property type="entry name" value="HTH_MERR_2"/>
    <property type="match status" value="1"/>
</dbReference>
<dbReference type="InterPro" id="IPR015358">
    <property type="entry name" value="Tscrpt_reg_MerR_DNA-bd"/>
</dbReference>
<feature type="domain" description="HTH merR-type" evidence="7">
    <location>
        <begin position="1"/>
        <end position="69"/>
    </location>
</feature>
<dbReference type="Pfam" id="PF09278">
    <property type="entry name" value="MerR-DNA-bind"/>
    <property type="match status" value="1"/>
</dbReference>
<keyword evidence="5" id="KW-0804">Transcription</keyword>
<organism evidence="8 9">
    <name type="scientific">Novosphingobium humi</name>
    <dbReference type="NCBI Taxonomy" id="2282397"/>
    <lineage>
        <taxon>Bacteria</taxon>
        <taxon>Pseudomonadati</taxon>
        <taxon>Pseudomonadota</taxon>
        <taxon>Alphaproteobacteria</taxon>
        <taxon>Sphingomonadales</taxon>
        <taxon>Sphingomonadaceae</taxon>
        <taxon>Novosphingobium</taxon>
    </lineage>
</organism>
<dbReference type="PANTHER" id="PTHR30204:SF94">
    <property type="entry name" value="HEAVY METAL-DEPENDENT TRANSCRIPTIONAL REGULATOR HI_0293-RELATED"/>
    <property type="match status" value="1"/>
</dbReference>
<dbReference type="InterPro" id="IPR011789">
    <property type="entry name" value="CueR"/>
</dbReference>
<feature type="region of interest" description="Disordered" evidence="6">
    <location>
        <begin position="124"/>
        <end position="164"/>
    </location>
</feature>
<dbReference type="InterPro" id="IPR047057">
    <property type="entry name" value="MerR_fam"/>
</dbReference>
<reference evidence="8 9" key="1">
    <citation type="submission" date="2023-02" db="EMBL/GenBank/DDBJ databases">
        <title>Genome sequence of Novosphingobium humi KACC 19094.</title>
        <authorList>
            <person name="Kim S."/>
            <person name="Heo J."/>
            <person name="Kwon S.-W."/>
        </authorList>
    </citation>
    <scope>NUCLEOTIDE SEQUENCE [LARGE SCALE GENOMIC DNA]</scope>
    <source>
        <strain evidence="8 9">KACC 19094</strain>
    </source>
</reference>
<comment type="subcellular location">
    <subcellularLocation>
        <location evidence="1">Cytoplasm</location>
    </subcellularLocation>
</comment>
<dbReference type="CDD" id="cd01108">
    <property type="entry name" value="HTH_CueR"/>
    <property type="match status" value="1"/>
</dbReference>
<dbReference type="PANTHER" id="PTHR30204">
    <property type="entry name" value="REDOX-CYCLING DRUG-SENSING TRANSCRIPTIONAL ACTIVATOR SOXR"/>
    <property type="match status" value="1"/>
</dbReference>
<evidence type="ECO:0000259" key="7">
    <source>
        <dbReference type="PROSITE" id="PS50937"/>
    </source>
</evidence>
<evidence type="ECO:0000313" key="8">
    <source>
        <dbReference type="EMBL" id="WCT77454.1"/>
    </source>
</evidence>
<feature type="compositionally biased region" description="Basic and acidic residues" evidence="6">
    <location>
        <begin position="140"/>
        <end position="149"/>
    </location>
</feature>
<evidence type="ECO:0000256" key="2">
    <source>
        <dbReference type="ARBA" id="ARBA00022490"/>
    </source>
</evidence>
<keyword evidence="9" id="KW-1185">Reference proteome</keyword>
<keyword evidence="4" id="KW-0238">DNA-binding</keyword>
<dbReference type="PRINTS" id="PR00040">
    <property type="entry name" value="HTHMERR"/>
</dbReference>
<dbReference type="SMART" id="SM00422">
    <property type="entry name" value="HTH_MERR"/>
    <property type="match status" value="1"/>
</dbReference>
<sequence>MNIGEAAKASGVSAKMIRYYETTGLIPRAERRASGYRDYSPADVHNLRFIRRARDMGFAVAEINELLGLWRDRSRHSADVKRIAAAHVEELSARIAAMEEMRNTLQTLIGCCAGDDRPDCPILADLSEPGSPEAPARPDAQARLRERAIANRSGVNRSGGNRRG</sequence>
<dbReference type="Pfam" id="PF00376">
    <property type="entry name" value="MerR"/>
    <property type="match status" value="1"/>
</dbReference>